<reference evidence="1" key="1">
    <citation type="submission" date="2019-04" db="EMBL/GenBank/DDBJ databases">
        <title>Genome assembly of Zosterops borbonicus 15179.</title>
        <authorList>
            <person name="Leroy T."/>
            <person name="Anselmetti Y."/>
            <person name="Tilak M.-K."/>
            <person name="Nabholz B."/>
        </authorList>
    </citation>
    <scope>NUCLEOTIDE SEQUENCE</scope>
    <source>
        <strain evidence="1">HGM_15179</strain>
        <tissue evidence="1">Muscle</tissue>
    </source>
</reference>
<accession>A0A8K1LMP8</accession>
<name>A0A8K1LMP8_9PASS</name>
<proteinExistence type="predicted"/>
<gene>
    <name evidence="1" type="ORF">HGM15179_007832</name>
</gene>
<dbReference type="EMBL" id="SWJQ01000191">
    <property type="protein sequence ID" value="TRZ19276.1"/>
    <property type="molecule type" value="Genomic_DNA"/>
</dbReference>
<evidence type="ECO:0000313" key="1">
    <source>
        <dbReference type="EMBL" id="TRZ19276.1"/>
    </source>
</evidence>
<protein>
    <submittedName>
        <fullName evidence="1">Uncharacterized protein</fullName>
    </submittedName>
</protein>
<organism evidence="1 2">
    <name type="scientific">Zosterops borbonicus</name>
    <dbReference type="NCBI Taxonomy" id="364589"/>
    <lineage>
        <taxon>Eukaryota</taxon>
        <taxon>Metazoa</taxon>
        <taxon>Chordata</taxon>
        <taxon>Craniata</taxon>
        <taxon>Vertebrata</taxon>
        <taxon>Euteleostomi</taxon>
        <taxon>Archelosauria</taxon>
        <taxon>Archosauria</taxon>
        <taxon>Dinosauria</taxon>
        <taxon>Saurischia</taxon>
        <taxon>Theropoda</taxon>
        <taxon>Coelurosauria</taxon>
        <taxon>Aves</taxon>
        <taxon>Neognathae</taxon>
        <taxon>Neoaves</taxon>
        <taxon>Telluraves</taxon>
        <taxon>Australaves</taxon>
        <taxon>Passeriformes</taxon>
        <taxon>Sylvioidea</taxon>
        <taxon>Zosteropidae</taxon>
        <taxon>Zosterops</taxon>
    </lineage>
</organism>
<keyword evidence="2" id="KW-1185">Reference proteome</keyword>
<evidence type="ECO:0000313" key="2">
    <source>
        <dbReference type="Proteomes" id="UP000796761"/>
    </source>
</evidence>
<dbReference type="AlphaFoldDB" id="A0A8K1LMP8"/>
<dbReference type="Proteomes" id="UP000796761">
    <property type="component" value="Unassembled WGS sequence"/>
</dbReference>
<sequence>MMSSFVILDFETAKNPEHFNLKDRPGYCKEQQFEMTAKYFQLAMIHSRPAQGLACFSFLMYPDEIKCNGCD</sequence>
<comment type="caution">
    <text evidence="1">The sequence shown here is derived from an EMBL/GenBank/DDBJ whole genome shotgun (WGS) entry which is preliminary data.</text>
</comment>